<gene>
    <name evidence="1" type="ORF">NMH_2137</name>
</gene>
<name>E6MZW8_NEIMH</name>
<evidence type="ECO:0000313" key="1">
    <source>
        <dbReference type="EMBL" id="EFV62997.1"/>
    </source>
</evidence>
<proteinExistence type="predicted"/>
<dbReference type="Proteomes" id="UP000032707">
    <property type="component" value="Unassembled WGS sequence"/>
</dbReference>
<accession>E6MZW8</accession>
<dbReference type="EMBL" id="AEQZ01000043">
    <property type="protein sequence ID" value="EFV62997.1"/>
    <property type="molecule type" value="Genomic_DNA"/>
</dbReference>
<evidence type="ECO:0000313" key="2">
    <source>
        <dbReference type="Proteomes" id="UP000032707"/>
    </source>
</evidence>
<dbReference type="AlphaFoldDB" id="E6MZW8"/>
<dbReference type="PATRIC" id="fig|909420.4.peg.2365"/>
<organism evidence="1 2">
    <name type="scientific">Neisseria meningitidis serogroup B / serotype 15 (strain H44/76)</name>
    <dbReference type="NCBI Taxonomy" id="909420"/>
    <lineage>
        <taxon>Bacteria</taxon>
        <taxon>Pseudomonadati</taxon>
        <taxon>Pseudomonadota</taxon>
        <taxon>Betaproteobacteria</taxon>
        <taxon>Neisseriales</taxon>
        <taxon>Neisseriaceae</taxon>
        <taxon>Neisseria</taxon>
    </lineage>
</organism>
<comment type="caution">
    <text evidence="1">The sequence shown here is derived from an EMBL/GenBank/DDBJ whole genome shotgun (WGS) entry which is preliminary data.</text>
</comment>
<protein>
    <submittedName>
        <fullName evidence="1">Uncharacterized protein</fullName>
    </submittedName>
</protein>
<sequence>MFPPYAYKIVKICRLNAKRASDGIAWFIPPGSSVGPNRRQR</sequence>
<reference evidence="1 2" key="1">
    <citation type="journal article" date="2011" name="J. Bacteriol.">
        <title>Genome sequence of Neisseria meningitidis serogroup B strain H44/76.</title>
        <authorList>
            <person name="Piet J.R."/>
            <person name="Huis In 't Veld R.A."/>
            <person name="van Schaik B.D."/>
            <person name="van Kampen A.H."/>
            <person name="Baas F."/>
            <person name="van de Beek D."/>
            <person name="Pannekoek Y."/>
            <person name="van der Ende A."/>
        </authorList>
    </citation>
    <scope>NUCLEOTIDE SEQUENCE [LARGE SCALE GENOMIC DNA]</scope>
    <source>
        <strain evidence="1 2">H44/76</strain>
    </source>
</reference>